<keyword evidence="5" id="KW-1185">Reference proteome</keyword>
<keyword evidence="3 4" id="KW-0418">Kinase</keyword>
<dbReference type="CDD" id="cd07786">
    <property type="entry name" value="FGGY_EcGK_like"/>
    <property type="match status" value="1"/>
</dbReference>
<dbReference type="SUPFAM" id="SSF53067">
    <property type="entry name" value="Actin-like ATPase domain"/>
    <property type="match status" value="2"/>
</dbReference>
<dbReference type="InterPro" id="IPR043129">
    <property type="entry name" value="ATPase_NBD"/>
</dbReference>
<evidence type="ECO:0000256" key="3">
    <source>
        <dbReference type="ARBA" id="ARBA00022777"/>
    </source>
</evidence>
<dbReference type="InterPro" id="IPR000577">
    <property type="entry name" value="Carb_kinase_FGGY"/>
</dbReference>
<dbReference type="AlphaFoldDB" id="A0A2K9NDJ3"/>
<dbReference type="Pfam" id="PF00370">
    <property type="entry name" value="FGGY_N"/>
    <property type="match status" value="1"/>
</dbReference>
<evidence type="ECO:0000313" key="4">
    <source>
        <dbReference type="EMBL" id="AUN31220.1"/>
    </source>
</evidence>
<dbReference type="NCBIfam" id="NF000756">
    <property type="entry name" value="PRK00047.1"/>
    <property type="match status" value="1"/>
</dbReference>
<dbReference type="InterPro" id="IPR018484">
    <property type="entry name" value="FGGY_N"/>
</dbReference>
<gene>
    <name evidence="4" type="ORF">C0V82_14005</name>
</gene>
<keyword evidence="2" id="KW-0808">Transferase</keyword>
<dbReference type="RefSeq" id="WP_102112827.1">
    <property type="nucleotide sequence ID" value="NZ_BMGN01000005.1"/>
</dbReference>
<accession>A0A2K9NDJ3</accession>
<dbReference type="GO" id="GO:0005829">
    <property type="term" value="C:cytosol"/>
    <property type="evidence" value="ECO:0007669"/>
    <property type="project" value="TreeGrafter"/>
</dbReference>
<protein>
    <submittedName>
        <fullName evidence="4">Glycerol kinase</fullName>
    </submittedName>
</protein>
<dbReference type="PIRSF" id="PIRSF000538">
    <property type="entry name" value="GlpK"/>
    <property type="match status" value="1"/>
</dbReference>
<dbReference type="PANTHER" id="PTHR10196:SF78">
    <property type="entry name" value="GLYCEROL KINASE"/>
    <property type="match status" value="1"/>
</dbReference>
<comment type="similarity">
    <text evidence="1">Belongs to the FGGY kinase family.</text>
</comment>
<organism evidence="4 5">
    <name type="scientific">Niveispirillum cyanobacteriorum</name>
    <dbReference type="NCBI Taxonomy" id="1612173"/>
    <lineage>
        <taxon>Bacteria</taxon>
        <taxon>Pseudomonadati</taxon>
        <taxon>Pseudomonadota</taxon>
        <taxon>Alphaproteobacteria</taxon>
        <taxon>Rhodospirillales</taxon>
        <taxon>Azospirillaceae</taxon>
        <taxon>Niveispirillum</taxon>
    </lineage>
</organism>
<evidence type="ECO:0000256" key="2">
    <source>
        <dbReference type="ARBA" id="ARBA00022679"/>
    </source>
</evidence>
<sequence>MIRDQIIAIDQGTTSTRAIRYAADGCVLAVASQPIRLAHPQPGWVEADAEQLWIGVQDCVRQVMDERVAAIGIANQRETVLLWDRDSGRALHPAIIWQDRRTAAQCEALRADGAEELVRARTGLLLDPYFTATKLGWLLDHVPGAAALSAQGRLAAGTVDSFLLWRLTGGRSHLTDATNASRTSLFDIHRLCWDADLLTLFDIPGSILPTVAGNCRDFGQTDIRVTGRPVPITCMAGDQQAAMIGLGSVLPGRMKATYGTGCFLLAHTGDKPLLSRHRLLTTLACLVDGEAAYALEGSIFVAGAALNWLRDGLGIVHGYDGIASLAASVPDDHGVHLVPAFVGLGAPHWRSDLRASLTGLTLDTGPATIVRAALEAAAFQTCDLIQAMQADGLVPQDVRIDGGMASNDWFAGYLADMTGLCVDRSRNHEATAWGAARLAGFAAGIWPDPRRVPVLSGLDRFTPSIDGAHRQRRLTGWRDAVHHLLSSTSPPEGT</sequence>
<dbReference type="InterPro" id="IPR018485">
    <property type="entry name" value="FGGY_C"/>
</dbReference>
<dbReference type="GO" id="GO:0019563">
    <property type="term" value="P:glycerol catabolic process"/>
    <property type="evidence" value="ECO:0007669"/>
    <property type="project" value="TreeGrafter"/>
</dbReference>
<dbReference type="PANTHER" id="PTHR10196">
    <property type="entry name" value="SUGAR KINASE"/>
    <property type="match status" value="1"/>
</dbReference>
<dbReference type="OrthoDB" id="9805576at2"/>
<dbReference type="GO" id="GO:0004370">
    <property type="term" value="F:glycerol kinase activity"/>
    <property type="evidence" value="ECO:0007669"/>
    <property type="project" value="TreeGrafter"/>
</dbReference>
<proteinExistence type="inferred from homology"/>
<dbReference type="Pfam" id="PF02782">
    <property type="entry name" value="FGGY_C"/>
    <property type="match status" value="1"/>
</dbReference>
<evidence type="ECO:0000256" key="1">
    <source>
        <dbReference type="ARBA" id="ARBA00009156"/>
    </source>
</evidence>
<dbReference type="KEGG" id="ncb:C0V82_14005"/>
<evidence type="ECO:0000313" key="5">
    <source>
        <dbReference type="Proteomes" id="UP000234752"/>
    </source>
</evidence>
<reference evidence="4 5" key="1">
    <citation type="submission" date="2017-12" db="EMBL/GenBank/DDBJ databases">
        <title>Genomes of bacteria within cyanobacterial aggregates.</title>
        <authorList>
            <person name="Cai H."/>
        </authorList>
    </citation>
    <scope>NUCLEOTIDE SEQUENCE [LARGE SCALE GENOMIC DNA]</scope>
    <source>
        <strain evidence="4 5">TH16</strain>
    </source>
</reference>
<dbReference type="Gene3D" id="3.30.420.40">
    <property type="match status" value="2"/>
</dbReference>
<name>A0A2K9NDJ3_9PROT</name>
<dbReference type="Proteomes" id="UP000234752">
    <property type="component" value="Chromosome eg_1"/>
</dbReference>
<dbReference type="EMBL" id="CP025611">
    <property type="protein sequence ID" value="AUN31220.1"/>
    <property type="molecule type" value="Genomic_DNA"/>
</dbReference>